<feature type="compositionally biased region" description="Acidic residues" evidence="7">
    <location>
        <begin position="230"/>
        <end position="247"/>
    </location>
</feature>
<evidence type="ECO:0000256" key="6">
    <source>
        <dbReference type="ARBA" id="ARBA00022918"/>
    </source>
</evidence>
<feature type="domain" description="Reverse transcriptase RNase H-like" evidence="8">
    <location>
        <begin position="5"/>
        <end position="108"/>
    </location>
</feature>
<keyword evidence="1" id="KW-0808">Transferase</keyword>
<dbReference type="AlphaFoldDB" id="A0AAW1IA36"/>
<dbReference type="PANTHER" id="PTHR34072:SF52">
    <property type="entry name" value="RIBONUCLEASE H"/>
    <property type="match status" value="1"/>
</dbReference>
<keyword evidence="3" id="KW-0540">Nuclease</keyword>
<dbReference type="Pfam" id="PF17917">
    <property type="entry name" value="RT_RNaseH"/>
    <property type="match status" value="1"/>
</dbReference>
<evidence type="ECO:0000256" key="4">
    <source>
        <dbReference type="ARBA" id="ARBA00022759"/>
    </source>
</evidence>
<dbReference type="InterPro" id="IPR041373">
    <property type="entry name" value="RT_RNaseH"/>
</dbReference>
<reference evidence="9 10" key="1">
    <citation type="journal article" date="2024" name="BMC Genomics">
        <title>De novo assembly and annotation of Popillia japonica's genome with initial clues to its potential as an invasive pest.</title>
        <authorList>
            <person name="Cucini C."/>
            <person name="Boschi S."/>
            <person name="Funari R."/>
            <person name="Cardaioli E."/>
            <person name="Iannotti N."/>
            <person name="Marturano G."/>
            <person name="Paoli F."/>
            <person name="Bruttini M."/>
            <person name="Carapelli A."/>
            <person name="Frati F."/>
            <person name="Nardi F."/>
        </authorList>
    </citation>
    <scope>NUCLEOTIDE SEQUENCE [LARGE SCALE GENOMIC DNA]</scope>
    <source>
        <strain evidence="9">DMR45628</strain>
    </source>
</reference>
<protein>
    <submittedName>
        <fullName evidence="9">RNase H-like domain found in reverse transcriptase</fullName>
    </submittedName>
</protein>
<feature type="region of interest" description="Disordered" evidence="7">
    <location>
        <begin position="228"/>
        <end position="247"/>
    </location>
</feature>
<keyword evidence="2" id="KW-0548">Nucleotidyltransferase</keyword>
<keyword evidence="5" id="KW-0378">Hydrolase</keyword>
<dbReference type="GO" id="GO:0003964">
    <property type="term" value="F:RNA-directed DNA polymerase activity"/>
    <property type="evidence" value="ECO:0007669"/>
    <property type="project" value="UniProtKB-KW"/>
</dbReference>
<evidence type="ECO:0000313" key="9">
    <source>
        <dbReference type="EMBL" id="KAK9686325.1"/>
    </source>
</evidence>
<sequence>MYSLNASTDIHTDASNLGFGGLIMLQKNGNGQMRPVMYVSRQTSIDERKYHSTELEILSVVWVLEKLRVYLVGISFMIVSNCRALRSTFGKKHLIPCIARWWFKIQEYNFEVPHRRGTQMCHVDALSRNPVDPGEHTEDKIPGFTTEGAQGLTVFYQTLDEPNWLTLAKRQDPRIHEIVDMHTQIFYKGVVAIDDLKDLKRNSRHAYTDILQGSCSDRRLKRFEVRNLDDEGDENEHDEEVVQEDGA</sequence>
<dbReference type="GO" id="GO:0016787">
    <property type="term" value="F:hydrolase activity"/>
    <property type="evidence" value="ECO:0007669"/>
    <property type="project" value="UniProtKB-KW"/>
</dbReference>
<evidence type="ECO:0000256" key="3">
    <source>
        <dbReference type="ARBA" id="ARBA00022722"/>
    </source>
</evidence>
<gene>
    <name evidence="9" type="ORF">QE152_g37270</name>
</gene>
<dbReference type="InterPro" id="IPR043502">
    <property type="entry name" value="DNA/RNA_pol_sf"/>
</dbReference>
<dbReference type="SUPFAM" id="SSF56672">
    <property type="entry name" value="DNA/RNA polymerases"/>
    <property type="match status" value="1"/>
</dbReference>
<proteinExistence type="predicted"/>
<evidence type="ECO:0000313" key="10">
    <source>
        <dbReference type="Proteomes" id="UP001458880"/>
    </source>
</evidence>
<accession>A0AAW1IA36</accession>
<name>A0AAW1IA36_POPJA</name>
<evidence type="ECO:0000256" key="1">
    <source>
        <dbReference type="ARBA" id="ARBA00022679"/>
    </source>
</evidence>
<evidence type="ECO:0000256" key="2">
    <source>
        <dbReference type="ARBA" id="ARBA00022695"/>
    </source>
</evidence>
<dbReference type="Proteomes" id="UP001458880">
    <property type="component" value="Unassembled WGS sequence"/>
</dbReference>
<evidence type="ECO:0000259" key="8">
    <source>
        <dbReference type="Pfam" id="PF17917"/>
    </source>
</evidence>
<dbReference type="EMBL" id="JASPKY010000714">
    <property type="protein sequence ID" value="KAK9686325.1"/>
    <property type="molecule type" value="Genomic_DNA"/>
</dbReference>
<keyword evidence="10" id="KW-1185">Reference proteome</keyword>
<evidence type="ECO:0000256" key="5">
    <source>
        <dbReference type="ARBA" id="ARBA00022801"/>
    </source>
</evidence>
<evidence type="ECO:0000256" key="7">
    <source>
        <dbReference type="SAM" id="MobiDB-lite"/>
    </source>
</evidence>
<keyword evidence="4" id="KW-0255">Endonuclease</keyword>
<organism evidence="9 10">
    <name type="scientific">Popillia japonica</name>
    <name type="common">Japanese beetle</name>
    <dbReference type="NCBI Taxonomy" id="7064"/>
    <lineage>
        <taxon>Eukaryota</taxon>
        <taxon>Metazoa</taxon>
        <taxon>Ecdysozoa</taxon>
        <taxon>Arthropoda</taxon>
        <taxon>Hexapoda</taxon>
        <taxon>Insecta</taxon>
        <taxon>Pterygota</taxon>
        <taxon>Neoptera</taxon>
        <taxon>Endopterygota</taxon>
        <taxon>Coleoptera</taxon>
        <taxon>Polyphaga</taxon>
        <taxon>Scarabaeiformia</taxon>
        <taxon>Scarabaeidae</taxon>
        <taxon>Rutelinae</taxon>
        <taxon>Popillia</taxon>
    </lineage>
</organism>
<dbReference type="PANTHER" id="PTHR34072">
    <property type="entry name" value="ENZYMATIC POLYPROTEIN-RELATED"/>
    <property type="match status" value="1"/>
</dbReference>
<keyword evidence="6 9" id="KW-0695">RNA-directed DNA polymerase</keyword>
<comment type="caution">
    <text evidence="9">The sequence shown here is derived from an EMBL/GenBank/DDBJ whole genome shotgun (WGS) entry which is preliminary data.</text>
</comment>
<dbReference type="GO" id="GO:0004519">
    <property type="term" value="F:endonuclease activity"/>
    <property type="evidence" value="ECO:0007669"/>
    <property type="project" value="UniProtKB-KW"/>
</dbReference>
<dbReference type="CDD" id="cd09274">
    <property type="entry name" value="RNase_HI_RT_Ty3"/>
    <property type="match status" value="1"/>
</dbReference>